<dbReference type="RefSeq" id="XP_053028306.1">
    <property type="nucleotide sequence ID" value="XM_053164328.1"/>
</dbReference>
<evidence type="ECO:0000313" key="2">
    <source>
        <dbReference type="EMBL" id="WAQ92751.1"/>
    </source>
</evidence>
<feature type="region of interest" description="Disordered" evidence="1">
    <location>
        <begin position="1"/>
        <end position="20"/>
    </location>
</feature>
<dbReference type="Proteomes" id="UP001164743">
    <property type="component" value="Chromosome 17A"/>
</dbReference>
<reference evidence="2" key="1">
    <citation type="submission" date="2022-10" db="EMBL/GenBank/DDBJ databases">
        <title>Puccinia triticina Genome sequencing and assembly.</title>
        <authorList>
            <person name="Li C."/>
        </authorList>
    </citation>
    <scope>NUCLEOTIDE SEQUENCE</scope>
    <source>
        <strain evidence="2">Pt15</strain>
    </source>
</reference>
<gene>
    <name evidence="2" type="ORF">PtA15_17A233</name>
</gene>
<dbReference type="GeneID" id="77805223"/>
<evidence type="ECO:0000313" key="3">
    <source>
        <dbReference type="Proteomes" id="UP001164743"/>
    </source>
</evidence>
<proteinExistence type="predicted"/>
<name>A0ABY7D540_9BASI</name>
<dbReference type="EMBL" id="CP110437">
    <property type="protein sequence ID" value="WAQ92751.1"/>
    <property type="molecule type" value="Genomic_DNA"/>
</dbReference>
<organism evidence="2 3">
    <name type="scientific">Puccinia triticina</name>
    <dbReference type="NCBI Taxonomy" id="208348"/>
    <lineage>
        <taxon>Eukaryota</taxon>
        <taxon>Fungi</taxon>
        <taxon>Dikarya</taxon>
        <taxon>Basidiomycota</taxon>
        <taxon>Pucciniomycotina</taxon>
        <taxon>Pucciniomycetes</taxon>
        <taxon>Pucciniales</taxon>
        <taxon>Pucciniaceae</taxon>
        <taxon>Puccinia</taxon>
    </lineage>
</organism>
<accession>A0ABY7D540</accession>
<feature type="region of interest" description="Disordered" evidence="1">
    <location>
        <begin position="75"/>
        <end position="99"/>
    </location>
</feature>
<evidence type="ECO:0000256" key="1">
    <source>
        <dbReference type="SAM" id="MobiDB-lite"/>
    </source>
</evidence>
<sequence>MYRVPDSCADGTRSSRHTSARHVEVSILTTGNSHPHCLRKSHNEHAVFTHTRNGSVVCAEGEYQALGSLKESAIKPGVPTPTGSEGVDPEAPILRPQGDPEFTALHVSPDSQLTQAGHQEPLVEIYAPSSTADLLWHCEKRVFGNLAAFTVLWNFFPELFCPESSVFLSPGFFLSNLPSISCYLYDRFHNDRSLQAWR</sequence>
<keyword evidence="3" id="KW-1185">Reference proteome</keyword>
<protein>
    <submittedName>
        <fullName evidence="2">Uncharacterized protein</fullName>
    </submittedName>
</protein>